<dbReference type="PANTHER" id="PTHR33186:SF13">
    <property type="entry name" value="OS10G0138300 PROTEIN"/>
    <property type="match status" value="1"/>
</dbReference>
<dbReference type="OMA" id="EMAQGRR"/>
<dbReference type="AlphaFoldDB" id="M7Z3G3"/>
<evidence type="ECO:0000313" key="2">
    <source>
        <dbReference type="EMBL" id="EMS54497.1"/>
    </source>
</evidence>
<feature type="region of interest" description="Disordered" evidence="1">
    <location>
        <begin position="1"/>
        <end position="30"/>
    </location>
</feature>
<dbReference type="STRING" id="4572.M7Z3G3"/>
<proteinExistence type="predicted"/>
<accession>M7Z3G3</accession>
<protein>
    <submittedName>
        <fullName evidence="2">Uncharacterized protein</fullName>
    </submittedName>
</protein>
<dbReference type="PANTHER" id="PTHR33186">
    <property type="entry name" value="OS10G0136150 PROTEIN-RELATED"/>
    <property type="match status" value="1"/>
</dbReference>
<reference evidence="2" key="1">
    <citation type="journal article" date="2013" name="Nature">
        <title>Draft genome of the wheat A-genome progenitor Triticum urartu.</title>
        <authorList>
            <person name="Ling H.Q."/>
            <person name="Zhao S."/>
            <person name="Liu D."/>
            <person name="Wang J."/>
            <person name="Sun H."/>
            <person name="Zhang C."/>
            <person name="Fan H."/>
            <person name="Li D."/>
            <person name="Dong L."/>
            <person name="Tao Y."/>
            <person name="Gao C."/>
            <person name="Wu H."/>
            <person name="Li Y."/>
            <person name="Cui Y."/>
            <person name="Guo X."/>
            <person name="Zheng S."/>
            <person name="Wang B."/>
            <person name="Yu K."/>
            <person name="Liang Q."/>
            <person name="Yang W."/>
            <person name="Lou X."/>
            <person name="Chen J."/>
            <person name="Feng M."/>
            <person name="Jian J."/>
            <person name="Zhang X."/>
            <person name="Luo G."/>
            <person name="Jiang Y."/>
            <person name="Liu J."/>
            <person name="Wang Z."/>
            <person name="Sha Y."/>
            <person name="Zhang B."/>
            <person name="Wu H."/>
            <person name="Tang D."/>
            <person name="Shen Q."/>
            <person name="Xue P."/>
            <person name="Zou S."/>
            <person name="Wang X."/>
            <person name="Liu X."/>
            <person name="Wang F."/>
            <person name="Yang Y."/>
            <person name="An X."/>
            <person name="Dong Z."/>
            <person name="Zhang K."/>
            <person name="Zhang X."/>
            <person name="Luo M.C."/>
            <person name="Dvorak J."/>
            <person name="Tong Y."/>
            <person name="Wang J."/>
            <person name="Yang H."/>
            <person name="Li Z."/>
            <person name="Wang D."/>
            <person name="Zhang A."/>
            <person name="Wang J."/>
        </authorList>
    </citation>
    <scope>NUCLEOTIDE SEQUENCE</scope>
</reference>
<feature type="region of interest" description="Disordered" evidence="1">
    <location>
        <begin position="287"/>
        <end position="329"/>
    </location>
</feature>
<gene>
    <name evidence="2" type="ORF">TRIUR3_32300</name>
</gene>
<name>M7Z3G3_TRIUA</name>
<evidence type="ECO:0000256" key="1">
    <source>
        <dbReference type="SAM" id="MobiDB-lite"/>
    </source>
</evidence>
<sequence>MAAPSPSTCIRGPSSCCGTPSPGTRPAWPSPPELYGDGTVILTGALLCSAGDQGHAHGDCRRSGHFQVALIATVRRSHSHLFATIYSSATSKWGEIISMPFIHSRIKASTAMKYFQPVITPTILIGNSVYWSYVLGGACIIEFDLDAQRLALIEPPPDAYAHDDTVFAVMPAEDGGLGLIVVLDFRAQLWKWKAGVCHDDATWVLGRIVELDKLLPLGAAGKRKPLALVGFDEENNVTLVRTSCGIFLVHLQSMTFKRLCNSGSARDIHIYNAFSSFYDAGNTHDKGGDCSGRTEEDEAEGATDGGWEPSFGGEPSLRGGGGGGCDRKEMAQGRRRLGLGLLAP</sequence>
<dbReference type="EMBL" id="KD181890">
    <property type="protein sequence ID" value="EMS54497.1"/>
    <property type="molecule type" value="Genomic_DNA"/>
</dbReference>
<organism evidence="2">
    <name type="scientific">Triticum urartu</name>
    <name type="common">Red wild einkorn</name>
    <name type="synonym">Crithodium urartu</name>
    <dbReference type="NCBI Taxonomy" id="4572"/>
    <lineage>
        <taxon>Eukaryota</taxon>
        <taxon>Viridiplantae</taxon>
        <taxon>Streptophyta</taxon>
        <taxon>Embryophyta</taxon>
        <taxon>Tracheophyta</taxon>
        <taxon>Spermatophyta</taxon>
        <taxon>Magnoliopsida</taxon>
        <taxon>Liliopsida</taxon>
        <taxon>Poales</taxon>
        <taxon>Poaceae</taxon>
        <taxon>BOP clade</taxon>
        <taxon>Pooideae</taxon>
        <taxon>Triticodae</taxon>
        <taxon>Triticeae</taxon>
        <taxon>Triticinae</taxon>
        <taxon>Triticum</taxon>
    </lineage>
</organism>